<evidence type="ECO:0000313" key="2">
    <source>
        <dbReference type="Proteomes" id="UP001055879"/>
    </source>
</evidence>
<sequence>MALVSTKSSASKTRTYTSSDTDDDDYSSIVDEGNSVTPHHHHPPLLPKKMNSVAEALTVFMRIVSSAKESLNKILIRGEYDEYQNVKSMHCTARLAEMLNDYSAKLQSTADIKYCEEFLMEEIRMRMIAYWKIVLKRMVDCMALHMLYSIQNLVNRDMETEVVGELMAPHGGGVERMLEESPAVAGKREKLNRSIKLLRESKEVVGNMMDQIAAYGD</sequence>
<organism evidence="1 2">
    <name type="scientific">Arctium lappa</name>
    <name type="common">Greater burdock</name>
    <name type="synonym">Lappa major</name>
    <dbReference type="NCBI Taxonomy" id="4217"/>
    <lineage>
        <taxon>Eukaryota</taxon>
        <taxon>Viridiplantae</taxon>
        <taxon>Streptophyta</taxon>
        <taxon>Embryophyta</taxon>
        <taxon>Tracheophyta</taxon>
        <taxon>Spermatophyta</taxon>
        <taxon>Magnoliopsida</taxon>
        <taxon>eudicotyledons</taxon>
        <taxon>Gunneridae</taxon>
        <taxon>Pentapetalae</taxon>
        <taxon>asterids</taxon>
        <taxon>campanulids</taxon>
        <taxon>Asterales</taxon>
        <taxon>Asteraceae</taxon>
        <taxon>Carduoideae</taxon>
        <taxon>Cardueae</taxon>
        <taxon>Arctiinae</taxon>
        <taxon>Arctium</taxon>
    </lineage>
</organism>
<keyword evidence="2" id="KW-1185">Reference proteome</keyword>
<accession>A0ACB9DP14</accession>
<dbReference type="Proteomes" id="UP001055879">
    <property type="component" value="Linkage Group LG03"/>
</dbReference>
<reference evidence="1 2" key="2">
    <citation type="journal article" date="2022" name="Mol. Ecol. Resour.">
        <title>The genomes of chicory, endive, great burdock and yacon provide insights into Asteraceae paleo-polyploidization history and plant inulin production.</title>
        <authorList>
            <person name="Fan W."/>
            <person name="Wang S."/>
            <person name="Wang H."/>
            <person name="Wang A."/>
            <person name="Jiang F."/>
            <person name="Liu H."/>
            <person name="Zhao H."/>
            <person name="Xu D."/>
            <person name="Zhang Y."/>
        </authorList>
    </citation>
    <scope>NUCLEOTIDE SEQUENCE [LARGE SCALE GENOMIC DNA]</scope>
    <source>
        <strain evidence="2">cv. Niubang</strain>
    </source>
</reference>
<gene>
    <name evidence="1" type="ORF">L6452_11163</name>
</gene>
<evidence type="ECO:0000313" key="1">
    <source>
        <dbReference type="EMBL" id="KAI3748220.1"/>
    </source>
</evidence>
<name>A0ACB9DP14_ARCLA</name>
<dbReference type="EMBL" id="CM042049">
    <property type="protein sequence ID" value="KAI3748220.1"/>
    <property type="molecule type" value="Genomic_DNA"/>
</dbReference>
<reference evidence="2" key="1">
    <citation type="journal article" date="2022" name="Mol. Ecol. Resour.">
        <title>The genomes of chicory, endive, great burdock and yacon provide insights into Asteraceae palaeo-polyploidization history and plant inulin production.</title>
        <authorList>
            <person name="Fan W."/>
            <person name="Wang S."/>
            <person name="Wang H."/>
            <person name="Wang A."/>
            <person name="Jiang F."/>
            <person name="Liu H."/>
            <person name="Zhao H."/>
            <person name="Xu D."/>
            <person name="Zhang Y."/>
        </authorList>
    </citation>
    <scope>NUCLEOTIDE SEQUENCE [LARGE SCALE GENOMIC DNA]</scope>
    <source>
        <strain evidence="2">cv. Niubang</strain>
    </source>
</reference>
<comment type="caution">
    <text evidence="1">The sequence shown here is derived from an EMBL/GenBank/DDBJ whole genome shotgun (WGS) entry which is preliminary data.</text>
</comment>
<protein>
    <submittedName>
        <fullName evidence="1">Uncharacterized protein</fullName>
    </submittedName>
</protein>
<proteinExistence type="predicted"/>